<dbReference type="EMBL" id="ML977506">
    <property type="protein sequence ID" value="KAF2129397.1"/>
    <property type="molecule type" value="Genomic_DNA"/>
</dbReference>
<protein>
    <submittedName>
        <fullName evidence="2">Uncharacterized protein</fullName>
    </submittedName>
</protein>
<evidence type="ECO:0000256" key="1">
    <source>
        <dbReference type="SAM" id="MobiDB-lite"/>
    </source>
</evidence>
<organism evidence="2 3">
    <name type="scientific">Dothidotthia symphoricarpi CBS 119687</name>
    <dbReference type="NCBI Taxonomy" id="1392245"/>
    <lineage>
        <taxon>Eukaryota</taxon>
        <taxon>Fungi</taxon>
        <taxon>Dikarya</taxon>
        <taxon>Ascomycota</taxon>
        <taxon>Pezizomycotina</taxon>
        <taxon>Dothideomycetes</taxon>
        <taxon>Pleosporomycetidae</taxon>
        <taxon>Pleosporales</taxon>
        <taxon>Dothidotthiaceae</taxon>
        <taxon>Dothidotthia</taxon>
    </lineage>
</organism>
<dbReference type="Proteomes" id="UP000799771">
    <property type="component" value="Unassembled WGS sequence"/>
</dbReference>
<keyword evidence="3" id="KW-1185">Reference proteome</keyword>
<dbReference type="InterPro" id="IPR011990">
    <property type="entry name" value="TPR-like_helical_dom_sf"/>
</dbReference>
<dbReference type="AlphaFoldDB" id="A0A6A6AEP2"/>
<accession>A0A6A6AEP2</accession>
<evidence type="ECO:0000313" key="3">
    <source>
        <dbReference type="Proteomes" id="UP000799771"/>
    </source>
</evidence>
<reference evidence="2" key="1">
    <citation type="journal article" date="2020" name="Stud. Mycol.">
        <title>101 Dothideomycetes genomes: a test case for predicting lifestyles and emergence of pathogens.</title>
        <authorList>
            <person name="Haridas S."/>
            <person name="Albert R."/>
            <person name="Binder M."/>
            <person name="Bloem J."/>
            <person name="Labutti K."/>
            <person name="Salamov A."/>
            <person name="Andreopoulos B."/>
            <person name="Baker S."/>
            <person name="Barry K."/>
            <person name="Bills G."/>
            <person name="Bluhm B."/>
            <person name="Cannon C."/>
            <person name="Castanera R."/>
            <person name="Culley D."/>
            <person name="Daum C."/>
            <person name="Ezra D."/>
            <person name="Gonzalez J."/>
            <person name="Henrissat B."/>
            <person name="Kuo A."/>
            <person name="Liang C."/>
            <person name="Lipzen A."/>
            <person name="Lutzoni F."/>
            <person name="Magnuson J."/>
            <person name="Mondo S."/>
            <person name="Nolan M."/>
            <person name="Ohm R."/>
            <person name="Pangilinan J."/>
            <person name="Park H.-J."/>
            <person name="Ramirez L."/>
            <person name="Alfaro M."/>
            <person name="Sun H."/>
            <person name="Tritt A."/>
            <person name="Yoshinaga Y."/>
            <person name="Zwiers L.-H."/>
            <person name="Turgeon B."/>
            <person name="Goodwin S."/>
            <person name="Spatafora J."/>
            <person name="Crous P."/>
            <person name="Grigoriev I."/>
        </authorList>
    </citation>
    <scope>NUCLEOTIDE SEQUENCE</scope>
    <source>
        <strain evidence="2">CBS 119687</strain>
    </source>
</reference>
<sequence length="309" mass="35085">MPSIALDFAAEIDAAVRQLKSERDTWQAVAAQYKAAFESQSARLSELQDICFATQAELENERVQQRRLHATSTTSLKDCSSIAQDRQHERHYGTALIKSPNQTRVSLQRQSFDDCTNPLYKRVQQSVSQRNYGNALAELERLLRGPLSSKARAEGLLLKSSCLQAAGPEELYDALAACSEALELCDRISELESFLPKIQYQRGICYYQLRMLHQAREAFNAVRNSDSLSLKANEYRRSCDDELELLRRTNRRSGFDESRGTTEGFLAQLEEQPDNKRRRTSAQLRLRAVAKAKRMSLPHRWVVPKGGSV</sequence>
<evidence type="ECO:0000313" key="2">
    <source>
        <dbReference type="EMBL" id="KAF2129397.1"/>
    </source>
</evidence>
<gene>
    <name evidence="2" type="ORF">P153DRAFT_290802</name>
</gene>
<dbReference type="GeneID" id="54404165"/>
<name>A0A6A6AEP2_9PLEO</name>
<dbReference type="SUPFAM" id="SSF48452">
    <property type="entry name" value="TPR-like"/>
    <property type="match status" value="1"/>
</dbReference>
<dbReference type="RefSeq" id="XP_033523786.1">
    <property type="nucleotide sequence ID" value="XM_033663733.1"/>
</dbReference>
<dbReference type="Gene3D" id="1.25.40.10">
    <property type="entry name" value="Tetratricopeptide repeat domain"/>
    <property type="match status" value="1"/>
</dbReference>
<feature type="region of interest" description="Disordered" evidence="1">
    <location>
        <begin position="254"/>
        <end position="281"/>
    </location>
</feature>
<proteinExistence type="predicted"/>
<dbReference type="OrthoDB" id="3791184at2759"/>